<dbReference type="EnsemblMetazoa" id="GMOY002349-RA">
    <property type="protein sequence ID" value="GMOY002349-PA"/>
    <property type="gene ID" value="GMOY002349"/>
</dbReference>
<dbReference type="CDD" id="cd05285">
    <property type="entry name" value="sorbitol_DH"/>
    <property type="match status" value="2"/>
</dbReference>
<dbReference type="GO" id="GO:0006062">
    <property type="term" value="P:sorbitol catabolic process"/>
    <property type="evidence" value="ECO:0007669"/>
    <property type="project" value="TreeGrafter"/>
</dbReference>
<evidence type="ECO:0000256" key="4">
    <source>
        <dbReference type="ARBA" id="ARBA00022833"/>
    </source>
</evidence>
<evidence type="ECO:0000259" key="10">
    <source>
        <dbReference type="SMART" id="SM00829"/>
    </source>
</evidence>
<dbReference type="PROSITE" id="PS00059">
    <property type="entry name" value="ADH_ZINC"/>
    <property type="match status" value="3"/>
</dbReference>
<evidence type="ECO:0000313" key="12">
    <source>
        <dbReference type="Proteomes" id="UP000092444"/>
    </source>
</evidence>
<keyword evidence="12" id="KW-1185">Reference proteome</keyword>
<evidence type="ECO:0000256" key="3">
    <source>
        <dbReference type="ARBA" id="ARBA00022723"/>
    </source>
</evidence>
<sequence>MLTRFSAKNFGNCVKLFSNFQRNFSANDKKKSNKKGKNNKKSDKGKGDKPENLAVVLHAKQDLKMETKPIAKIEPKEVLLAMDCVGICGTDIQLWQKGKLGPDVVKGPLVLGHEASGVVCEIGKDVKDLKVGDRVAIEPGTFCRNCQVCRQGRYNLCPFMKFPSYPPTDGLLQRYFKQNSDMCHKLPDHLTMEAGALCELLAVGVAGARRAKVKLNSKVLIVGSGPTGLATSIVCQAIGASKVMVIDKKEDRLEMAKGFGNMIMPLDDSDEKDLNKTAKKIHDCMGCIPDKVFDCHGSQETFKLAIRSTGWGGTCCLTGMASGNFTDFPLMDDVMRELLITANFRYCNDFPAAVAILANSKYDLLKMITHHIEFDDALCAFDTALKQEPGTMKVMVHIVPQGTNNPKEKKSEPKPVPIVNAKGKQFMIFQRKYPEKLFLLEVVLAIDCAGICGTDVHFWQEGRIGSNIVTEPAVLGHEASGVVWEVGFKVKHVRVGDRVVIEPGKCCRNCKACRLRRYNLCPFMRFPPFPSVDGLLQRYIQQDADMCYKLPDHLTMEEGVLCAPLAVGVAAVRRAKVGSNSKVLIVSSAPIGLATSIVCQAIGVTKSHSNWRFAYRAALGIVSQGKYDLLKMITHHFTMENASCAFDKAYKQEPGTMKVIVHMVQRNTNNKNVKKNSKINEKRTGSAENMSVVLCAEQDLKLEPRPMPEIGPRDVLLAMDCVGICGTDIHLWKEGKIGADVLNSPVVLGHEASGVVCDLGRKVKNLQAGDRVVIEPGKFCRDCEMCRRGRYNLCPFMQFHSCPPTDGLLQNYITHDANMCHKLPDHLTMEEGALCEPLTVGVAAARRAKVKLSSNVLIVGAGPIGIATAIVCQTFGATKVMVIDKKQDRLEKAAGFGNMTMALGDRDGREYNKTAQKIHERMGCIPDKVFDCHGSQETFKLAIRSTSWGGTCCLVGMASGNFTNFPLMDDVMREVEITANFRYCNDFPSAINIAAHCKYDLSNLVSHRYDLAEALCAFETACKQEKGTMKVMIHMLPQEAYNEKE</sequence>
<dbReference type="InterPro" id="IPR036291">
    <property type="entry name" value="NAD(P)-bd_dom_sf"/>
</dbReference>
<reference evidence="11" key="1">
    <citation type="submission" date="2020-05" db="UniProtKB">
        <authorList>
            <consortium name="EnsemblMetazoa"/>
        </authorList>
    </citation>
    <scope>IDENTIFICATION</scope>
    <source>
        <strain evidence="11">Yale</strain>
    </source>
</reference>
<dbReference type="GO" id="GO:0008270">
    <property type="term" value="F:zinc ion binding"/>
    <property type="evidence" value="ECO:0007669"/>
    <property type="project" value="InterPro"/>
</dbReference>
<dbReference type="Pfam" id="PF00107">
    <property type="entry name" value="ADH_zinc_N"/>
    <property type="match status" value="2"/>
</dbReference>
<evidence type="ECO:0000313" key="11">
    <source>
        <dbReference type="EnsemblMetazoa" id="GMOY002349-PA"/>
    </source>
</evidence>
<comment type="similarity">
    <text evidence="2 8">Belongs to the zinc-containing alcohol dehydrogenase family.</text>
</comment>
<comment type="cofactor">
    <cofactor evidence="1 8">
        <name>Zn(2+)</name>
        <dbReference type="ChEBI" id="CHEBI:29105"/>
    </cofactor>
</comment>
<evidence type="ECO:0000256" key="2">
    <source>
        <dbReference type="ARBA" id="ARBA00008072"/>
    </source>
</evidence>
<dbReference type="AlphaFoldDB" id="A0A1B0FFC2"/>
<dbReference type="GO" id="GO:0003939">
    <property type="term" value="F:L-iditol 2-dehydrogenase (NAD+) activity"/>
    <property type="evidence" value="ECO:0007669"/>
    <property type="project" value="TreeGrafter"/>
</dbReference>
<dbReference type="InterPro" id="IPR045306">
    <property type="entry name" value="SDH-like"/>
</dbReference>
<keyword evidence="3 8" id="KW-0479">Metal-binding</keyword>
<feature type="domain" description="Enoyl reductase (ER)" evidence="10">
    <location>
        <begin position="58"/>
        <end position="365"/>
    </location>
</feature>
<organism evidence="11 12">
    <name type="scientific">Glossina morsitans morsitans</name>
    <name type="common">Savannah tsetse fly</name>
    <dbReference type="NCBI Taxonomy" id="37546"/>
    <lineage>
        <taxon>Eukaryota</taxon>
        <taxon>Metazoa</taxon>
        <taxon>Ecdysozoa</taxon>
        <taxon>Arthropoda</taxon>
        <taxon>Hexapoda</taxon>
        <taxon>Insecta</taxon>
        <taxon>Pterygota</taxon>
        <taxon>Neoptera</taxon>
        <taxon>Endopterygota</taxon>
        <taxon>Diptera</taxon>
        <taxon>Brachycera</taxon>
        <taxon>Muscomorpha</taxon>
        <taxon>Hippoboscoidea</taxon>
        <taxon>Glossinidae</taxon>
        <taxon>Glossina</taxon>
    </lineage>
</organism>
<proteinExistence type="inferred from homology"/>
<dbReference type="Proteomes" id="UP000092444">
    <property type="component" value="Unassembled WGS sequence"/>
</dbReference>
<dbReference type="InterPro" id="IPR002328">
    <property type="entry name" value="ADH_Zn_CS"/>
</dbReference>
<dbReference type="VEuPathDB" id="VectorBase:GMOY002349"/>
<feature type="compositionally biased region" description="Basic and acidic residues" evidence="9">
    <location>
        <begin position="40"/>
        <end position="51"/>
    </location>
</feature>
<evidence type="ECO:0000256" key="6">
    <source>
        <dbReference type="ARBA" id="ARBA00026132"/>
    </source>
</evidence>
<keyword evidence="5" id="KW-0560">Oxidoreductase</keyword>
<name>A0A1B0FFC2_GLOMM</name>
<dbReference type="SUPFAM" id="SSF50129">
    <property type="entry name" value="GroES-like"/>
    <property type="match status" value="3"/>
</dbReference>
<evidence type="ECO:0000256" key="8">
    <source>
        <dbReference type="RuleBase" id="RU361277"/>
    </source>
</evidence>
<evidence type="ECO:0000256" key="5">
    <source>
        <dbReference type="ARBA" id="ARBA00023002"/>
    </source>
</evidence>
<evidence type="ECO:0000256" key="9">
    <source>
        <dbReference type="SAM" id="MobiDB-lite"/>
    </source>
</evidence>
<dbReference type="Gene3D" id="3.40.50.720">
    <property type="entry name" value="NAD(P)-binding Rossmann-like Domain"/>
    <property type="match status" value="3"/>
</dbReference>
<feature type="region of interest" description="Disordered" evidence="9">
    <location>
        <begin position="27"/>
        <end position="51"/>
    </location>
</feature>
<dbReference type="InterPro" id="IPR020843">
    <property type="entry name" value="ER"/>
</dbReference>
<dbReference type="SMART" id="SM00829">
    <property type="entry name" value="PKS_ER"/>
    <property type="match status" value="1"/>
</dbReference>
<dbReference type="Gene3D" id="3.90.180.10">
    <property type="entry name" value="Medium-chain alcohol dehydrogenases, catalytic domain"/>
    <property type="match status" value="3"/>
</dbReference>
<keyword evidence="4 8" id="KW-0862">Zinc</keyword>
<dbReference type="InterPro" id="IPR013154">
    <property type="entry name" value="ADH-like_N"/>
</dbReference>
<dbReference type="SUPFAM" id="SSF51735">
    <property type="entry name" value="NAD(P)-binding Rossmann-fold domains"/>
    <property type="match status" value="2"/>
</dbReference>
<protein>
    <recommendedName>
        <fullName evidence="6">Sorbitol dehydrogenase</fullName>
    </recommendedName>
    <alternativeName>
        <fullName evidence="7">Polyol dehydrogenase</fullName>
    </alternativeName>
</protein>
<evidence type="ECO:0000256" key="7">
    <source>
        <dbReference type="ARBA" id="ARBA00032485"/>
    </source>
</evidence>
<dbReference type="PANTHER" id="PTHR43161:SF9">
    <property type="entry name" value="SORBITOL DEHYDROGENASE"/>
    <property type="match status" value="1"/>
</dbReference>
<dbReference type="InterPro" id="IPR011032">
    <property type="entry name" value="GroES-like_sf"/>
</dbReference>
<accession>A0A1B0FFC2</accession>
<dbReference type="Pfam" id="PF08240">
    <property type="entry name" value="ADH_N"/>
    <property type="match status" value="3"/>
</dbReference>
<evidence type="ECO:0000256" key="1">
    <source>
        <dbReference type="ARBA" id="ARBA00001947"/>
    </source>
</evidence>
<dbReference type="InterPro" id="IPR013149">
    <property type="entry name" value="ADH-like_C"/>
</dbReference>
<dbReference type="EMBL" id="CCAG010003162">
    <property type="status" value="NOT_ANNOTATED_CDS"/>
    <property type="molecule type" value="Genomic_DNA"/>
</dbReference>
<dbReference type="STRING" id="37546.A0A1B0FFC2"/>
<dbReference type="PANTHER" id="PTHR43161">
    <property type="entry name" value="SORBITOL DEHYDROGENASE"/>
    <property type="match status" value="1"/>
</dbReference>